<evidence type="ECO:0000259" key="3">
    <source>
        <dbReference type="PROSITE" id="PS51762"/>
    </source>
</evidence>
<gene>
    <name evidence="4" type="primary">BglIIa</name>
</gene>
<dbReference type="Gene3D" id="2.60.120.200">
    <property type="match status" value="1"/>
</dbReference>
<sequence length="306" mass="32835">MSLPHEPSSPSRRTLTLILAAAAGLALVAAWIVIATRSSPPTSPPTTEGGQVTTPAPNDPTAVTPESLAWSDEFDGAAGSAPNPDVWNHETGAGGWGNAELQNYTTSRVNSALDGQGNLVITALQESDGSYTSARLTTQGNVQPQFGRIEARIQIPRGQGIWSAFWMVGANLPDTPWPTSGEIDIMENVGNAPHEVHGTVHGPGYSGDNGIMGTYQHPQGWSFADDFHTFGIDWTPGEITWLVDGQEYHRVTTADVGANQWVFDQPFFLILNVAIGGQWPGNPDATTPFPQQMKVDYVRVYDNATQ</sequence>
<evidence type="ECO:0000256" key="2">
    <source>
        <dbReference type="SAM" id="MobiDB-lite"/>
    </source>
</evidence>
<dbReference type="GO" id="GO:0005975">
    <property type="term" value="P:carbohydrate metabolic process"/>
    <property type="evidence" value="ECO:0007669"/>
    <property type="project" value="InterPro"/>
</dbReference>
<dbReference type="InterPro" id="IPR000757">
    <property type="entry name" value="Beta-glucanase-like"/>
</dbReference>
<dbReference type="Pfam" id="PF00722">
    <property type="entry name" value="Glyco_hydro_16"/>
    <property type="match status" value="1"/>
</dbReference>
<dbReference type="PROSITE" id="PS51762">
    <property type="entry name" value="GH16_2"/>
    <property type="match status" value="1"/>
</dbReference>
<accession>Q51333</accession>
<protein>
    <submittedName>
        <fullName evidence="4">Beta-1,3-glucanase IIa</fullName>
    </submittedName>
</protein>
<evidence type="ECO:0000313" key="4">
    <source>
        <dbReference type="EMBL" id="AAC44371.1"/>
    </source>
</evidence>
<feature type="region of interest" description="Disordered" evidence="2">
    <location>
        <begin position="38"/>
        <end position="64"/>
    </location>
</feature>
<dbReference type="PANTHER" id="PTHR10963">
    <property type="entry name" value="GLYCOSYL HYDROLASE-RELATED"/>
    <property type="match status" value="1"/>
</dbReference>
<name>Q51333_CELCE</name>
<dbReference type="InterPro" id="IPR050546">
    <property type="entry name" value="Glycosyl_Hydrlase_16"/>
</dbReference>
<evidence type="ECO:0000256" key="1">
    <source>
        <dbReference type="ARBA" id="ARBA00006865"/>
    </source>
</evidence>
<dbReference type="EMBL" id="U56935">
    <property type="protein sequence ID" value="AAC44371.1"/>
    <property type="molecule type" value="Genomic_DNA"/>
</dbReference>
<proteinExistence type="inferred from homology"/>
<organism evidence="4">
    <name type="scientific">Cellulosimicrobium cellulans</name>
    <name type="common">Arthrobacter luteus</name>
    <dbReference type="NCBI Taxonomy" id="1710"/>
    <lineage>
        <taxon>Bacteria</taxon>
        <taxon>Bacillati</taxon>
        <taxon>Actinomycetota</taxon>
        <taxon>Actinomycetes</taxon>
        <taxon>Micrococcales</taxon>
        <taxon>Promicromonosporaceae</taxon>
        <taxon>Cellulosimicrobium</taxon>
    </lineage>
</organism>
<dbReference type="PANTHER" id="PTHR10963:SF55">
    <property type="entry name" value="GLYCOSIDE HYDROLASE FAMILY 16 PROTEIN"/>
    <property type="match status" value="1"/>
</dbReference>
<reference evidence="4" key="1">
    <citation type="journal article" date="1996" name="J. Bacteriol.">
        <title>Nucleotide sequence of a beta-1,3-glucanase isoenzyme IIA gene of Oerskovia xanthineolytica LL G109 (Cellulomonas cellulans) and initial characterization of the recombinant enzyme expressed in Bacillus subtilis.</title>
        <authorList>
            <person name="Ferrer P."/>
            <person name="Halkier T."/>
            <person name="Hedegaard L."/>
            <person name="Savva D."/>
            <person name="Diers I."/>
            <person name="Asenjo J.A."/>
        </authorList>
    </citation>
    <scope>NUCLEOTIDE SEQUENCE</scope>
    <source>
        <strain evidence="4">LL G109</strain>
    </source>
</reference>
<dbReference type="InterPro" id="IPR013320">
    <property type="entry name" value="ConA-like_dom_sf"/>
</dbReference>
<dbReference type="CAZy" id="GH16">
    <property type="family name" value="Glycoside Hydrolase Family 16"/>
</dbReference>
<feature type="domain" description="GH16" evidence="3">
    <location>
        <begin position="47"/>
        <end position="306"/>
    </location>
</feature>
<dbReference type="CDD" id="cd08023">
    <property type="entry name" value="GH16_laminarinase_like"/>
    <property type="match status" value="1"/>
</dbReference>
<dbReference type="GO" id="GO:0004553">
    <property type="term" value="F:hydrolase activity, hydrolyzing O-glycosyl compounds"/>
    <property type="evidence" value="ECO:0007669"/>
    <property type="project" value="InterPro"/>
</dbReference>
<dbReference type="AlphaFoldDB" id="Q51333"/>
<comment type="similarity">
    <text evidence="1">Belongs to the glycosyl hydrolase 16 family.</text>
</comment>
<dbReference type="SUPFAM" id="SSF49899">
    <property type="entry name" value="Concanavalin A-like lectins/glucanases"/>
    <property type="match status" value="1"/>
</dbReference>